<dbReference type="EMBL" id="WHPF01000001">
    <property type="protein sequence ID" value="NNV54138.1"/>
    <property type="molecule type" value="Genomic_DNA"/>
</dbReference>
<name>A0A8J8JRY4_9BACT</name>
<dbReference type="AlphaFoldDB" id="A0A8J8JRY4"/>
<comment type="caution">
    <text evidence="2">The sequence shown here is derived from an EMBL/GenBank/DDBJ whole genome shotgun (WGS) entry which is preliminary data.</text>
</comment>
<dbReference type="InterPro" id="IPR001509">
    <property type="entry name" value="Epimerase_deHydtase"/>
</dbReference>
<dbReference type="InterPro" id="IPR051783">
    <property type="entry name" value="NAD(P)-dependent_oxidoreduct"/>
</dbReference>
<dbReference type="Proteomes" id="UP000598971">
    <property type="component" value="Unassembled WGS sequence"/>
</dbReference>
<protein>
    <submittedName>
        <fullName evidence="2">NAD-dependent epimerase/dehydratase family protein</fullName>
    </submittedName>
</protein>
<accession>A0A8J8JRY4</accession>
<evidence type="ECO:0000259" key="1">
    <source>
        <dbReference type="Pfam" id="PF01370"/>
    </source>
</evidence>
<dbReference type="GO" id="GO:0005737">
    <property type="term" value="C:cytoplasm"/>
    <property type="evidence" value="ECO:0007669"/>
    <property type="project" value="TreeGrafter"/>
</dbReference>
<dbReference type="Gene3D" id="3.40.50.720">
    <property type="entry name" value="NAD(P)-binding Rossmann-like Domain"/>
    <property type="match status" value="1"/>
</dbReference>
<dbReference type="RefSeq" id="WP_171606045.1">
    <property type="nucleotide sequence ID" value="NZ_WHPF01000001.1"/>
</dbReference>
<dbReference type="InterPro" id="IPR036291">
    <property type="entry name" value="NAD(P)-bd_dom_sf"/>
</dbReference>
<evidence type="ECO:0000313" key="3">
    <source>
        <dbReference type="Proteomes" id="UP000598971"/>
    </source>
</evidence>
<dbReference type="SUPFAM" id="SSF51735">
    <property type="entry name" value="NAD(P)-binding Rossmann-fold domains"/>
    <property type="match status" value="1"/>
</dbReference>
<proteinExistence type="predicted"/>
<sequence>MQDFNSAAATKESGSILVTGATGLVGSHLIANLVNQGKKVKALYRSQIPDIQHAAQIQWVKGDILDIQSLEDALAGVSQVYHCAAMVSFNPAHKHILYKTNVEGTANVVNACIDAGIEKLLFVSSVAALGRIREGAPITEQMHWTADTSNSEYGKTKYLAEMEVWRGAGEGLNIVIVNPTIILGCSDWNKGSAAIFKNVYNEFPWYTEGTTGFVDVADVVDAMVALMHSNISSERFIVSADNITYRQLFNLAATAFGKKQPHKKVSPLMAKLVWRVEAIKAMVTGSNPLLTKETSATAQAKVEFNNSKLLQYLPAFTYRSIPETVQRICNEFKQKYQLT</sequence>
<keyword evidence="3" id="KW-1185">Reference proteome</keyword>
<dbReference type="Pfam" id="PF01370">
    <property type="entry name" value="Epimerase"/>
    <property type="match status" value="1"/>
</dbReference>
<dbReference type="PANTHER" id="PTHR48079">
    <property type="entry name" value="PROTEIN YEEZ"/>
    <property type="match status" value="1"/>
</dbReference>
<reference evidence="2" key="1">
    <citation type="submission" date="2019-10" db="EMBL/GenBank/DDBJ databases">
        <title>Draft genome sequence of Panacibacter sp. KCS-6.</title>
        <authorList>
            <person name="Yim K.J."/>
        </authorList>
    </citation>
    <scope>NUCLEOTIDE SEQUENCE</scope>
    <source>
        <strain evidence="2">KCS-6</strain>
    </source>
</reference>
<gene>
    <name evidence="2" type="ORF">GD597_01615</name>
</gene>
<organism evidence="2 3">
    <name type="scientific">Limnovirga soli</name>
    <dbReference type="NCBI Taxonomy" id="2656915"/>
    <lineage>
        <taxon>Bacteria</taxon>
        <taxon>Pseudomonadati</taxon>
        <taxon>Bacteroidota</taxon>
        <taxon>Chitinophagia</taxon>
        <taxon>Chitinophagales</taxon>
        <taxon>Chitinophagaceae</taxon>
        <taxon>Limnovirga</taxon>
    </lineage>
</organism>
<evidence type="ECO:0000313" key="2">
    <source>
        <dbReference type="EMBL" id="NNV54138.1"/>
    </source>
</evidence>
<dbReference type="PANTHER" id="PTHR48079:SF6">
    <property type="entry name" value="NAD(P)-BINDING DOMAIN-CONTAINING PROTEIN-RELATED"/>
    <property type="match status" value="1"/>
</dbReference>
<dbReference type="GO" id="GO:0004029">
    <property type="term" value="F:aldehyde dehydrogenase (NAD+) activity"/>
    <property type="evidence" value="ECO:0007669"/>
    <property type="project" value="TreeGrafter"/>
</dbReference>
<feature type="domain" description="NAD-dependent epimerase/dehydratase" evidence="1">
    <location>
        <begin position="16"/>
        <end position="229"/>
    </location>
</feature>